<comment type="caution">
    <text evidence="1">The sequence shown here is derived from an EMBL/GenBank/DDBJ whole genome shotgun (WGS) entry which is preliminary data.</text>
</comment>
<dbReference type="AlphaFoldDB" id="A0AAU9WT00"/>
<dbReference type="EMBL" id="CALNXJ010000021">
    <property type="protein sequence ID" value="CAH3125191.1"/>
    <property type="molecule type" value="Genomic_DNA"/>
</dbReference>
<evidence type="ECO:0000313" key="2">
    <source>
        <dbReference type="Proteomes" id="UP001159428"/>
    </source>
</evidence>
<evidence type="ECO:0008006" key="3">
    <source>
        <dbReference type="Google" id="ProtNLM"/>
    </source>
</evidence>
<reference evidence="1 2" key="1">
    <citation type="submission" date="2022-05" db="EMBL/GenBank/DDBJ databases">
        <authorList>
            <consortium name="Genoscope - CEA"/>
            <person name="William W."/>
        </authorList>
    </citation>
    <scope>NUCLEOTIDE SEQUENCE [LARGE SCALE GENOMIC DNA]</scope>
</reference>
<gene>
    <name evidence="1" type="ORF">PMEA_00012226</name>
</gene>
<evidence type="ECO:0000313" key="1">
    <source>
        <dbReference type="EMBL" id="CAH3125191.1"/>
    </source>
</evidence>
<name>A0AAU9WT00_9CNID</name>
<accession>A0AAU9WT00</accession>
<organism evidence="1 2">
    <name type="scientific">Pocillopora meandrina</name>
    <dbReference type="NCBI Taxonomy" id="46732"/>
    <lineage>
        <taxon>Eukaryota</taxon>
        <taxon>Metazoa</taxon>
        <taxon>Cnidaria</taxon>
        <taxon>Anthozoa</taxon>
        <taxon>Hexacorallia</taxon>
        <taxon>Scleractinia</taxon>
        <taxon>Astrocoeniina</taxon>
        <taxon>Pocilloporidae</taxon>
        <taxon>Pocillopora</taxon>
    </lineage>
</organism>
<dbReference type="Proteomes" id="UP001159428">
    <property type="component" value="Unassembled WGS sequence"/>
</dbReference>
<keyword evidence="2" id="KW-1185">Reference proteome</keyword>
<protein>
    <recommendedName>
        <fullName evidence="3">GIY-YIG domain-containing protein</fullName>
    </recommendedName>
</protein>
<proteinExistence type="predicted"/>
<sequence>MKRSGPETTVKETEVDQDHFKVIRFYREKMNQQPLHSALRSFNIQDGVRMSGVYEIHRNNEIIYIGGNPYFSNIRDCLNAHFSGNDGLPIGRYLSGPGKRRWRNIAVRWLTCLNPPEIVYFLLEDYQLRNGALPIYNNAPNVQSRDWDCD</sequence>